<sequence length="121" mass="13234">MRVRATYIEIPVENLDRAAYFYGQLFGVSLRRTVIDAHPCCVLDEDSDAEGAVIALMEGESYVPSIDGTRVYVTVDDVEDVLGRVRALGGSILYPAQEVADGLIVAELRDSEGNRLALSNR</sequence>
<evidence type="ECO:0000259" key="1">
    <source>
        <dbReference type="PROSITE" id="PS51819"/>
    </source>
</evidence>
<dbReference type="InterPro" id="IPR052164">
    <property type="entry name" value="Anthracycline_SecMetBiosynth"/>
</dbReference>
<dbReference type="EMBL" id="JAUTBF010000001">
    <property type="protein sequence ID" value="MDQ1122229.1"/>
    <property type="molecule type" value="Genomic_DNA"/>
</dbReference>
<organism evidence="2 3">
    <name type="scientific">Microbacterium trichothecenolyticum</name>
    <name type="common">Aureobacterium trichothecenolyticum</name>
    <dbReference type="NCBI Taxonomy" id="69370"/>
    <lineage>
        <taxon>Bacteria</taxon>
        <taxon>Bacillati</taxon>
        <taxon>Actinomycetota</taxon>
        <taxon>Actinomycetes</taxon>
        <taxon>Micrococcales</taxon>
        <taxon>Microbacteriaceae</taxon>
        <taxon>Microbacterium</taxon>
    </lineage>
</organism>
<accession>A0ABU0TRD3</accession>
<dbReference type="CDD" id="cd07247">
    <property type="entry name" value="SgaA_N_like"/>
    <property type="match status" value="1"/>
</dbReference>
<dbReference type="InterPro" id="IPR004360">
    <property type="entry name" value="Glyas_Fos-R_dOase_dom"/>
</dbReference>
<dbReference type="Pfam" id="PF00903">
    <property type="entry name" value="Glyoxalase"/>
    <property type="match status" value="1"/>
</dbReference>
<feature type="domain" description="VOC" evidence="1">
    <location>
        <begin position="4"/>
        <end position="121"/>
    </location>
</feature>
<dbReference type="RefSeq" id="WP_373426528.1">
    <property type="nucleotide sequence ID" value="NZ_JAUTBF010000001.1"/>
</dbReference>
<dbReference type="PROSITE" id="PS51819">
    <property type="entry name" value="VOC"/>
    <property type="match status" value="1"/>
</dbReference>
<reference evidence="2 3" key="1">
    <citation type="submission" date="2023-07" db="EMBL/GenBank/DDBJ databases">
        <title>Functional and genomic diversity of the sorghum phyllosphere microbiome.</title>
        <authorList>
            <person name="Shade A."/>
        </authorList>
    </citation>
    <scope>NUCLEOTIDE SEQUENCE [LARGE SCALE GENOMIC DNA]</scope>
    <source>
        <strain evidence="2 3">SORGH_AS_1207</strain>
    </source>
</reference>
<dbReference type="Proteomes" id="UP001226691">
    <property type="component" value="Unassembled WGS sequence"/>
</dbReference>
<keyword evidence="3" id="KW-1185">Reference proteome</keyword>
<dbReference type="Gene3D" id="3.10.180.10">
    <property type="entry name" value="2,3-Dihydroxybiphenyl 1,2-Dioxygenase, domain 1"/>
    <property type="match status" value="1"/>
</dbReference>
<dbReference type="InterPro" id="IPR029068">
    <property type="entry name" value="Glyas_Bleomycin-R_OHBP_Dase"/>
</dbReference>
<dbReference type="GO" id="GO:0016829">
    <property type="term" value="F:lyase activity"/>
    <property type="evidence" value="ECO:0007669"/>
    <property type="project" value="UniProtKB-KW"/>
</dbReference>
<protein>
    <submittedName>
        <fullName evidence="2">Enzyme related to lactoylglutathione lyase</fullName>
    </submittedName>
</protein>
<dbReference type="PANTHER" id="PTHR33993:SF2">
    <property type="entry name" value="VOC DOMAIN-CONTAINING PROTEIN"/>
    <property type="match status" value="1"/>
</dbReference>
<dbReference type="PANTHER" id="PTHR33993">
    <property type="entry name" value="GLYOXALASE-RELATED"/>
    <property type="match status" value="1"/>
</dbReference>
<evidence type="ECO:0000313" key="3">
    <source>
        <dbReference type="Proteomes" id="UP001226691"/>
    </source>
</evidence>
<dbReference type="SUPFAM" id="SSF54593">
    <property type="entry name" value="Glyoxalase/Bleomycin resistance protein/Dihydroxybiphenyl dioxygenase"/>
    <property type="match status" value="1"/>
</dbReference>
<proteinExistence type="predicted"/>
<keyword evidence="2" id="KW-0456">Lyase</keyword>
<gene>
    <name evidence="2" type="ORF">QE412_000802</name>
</gene>
<evidence type="ECO:0000313" key="2">
    <source>
        <dbReference type="EMBL" id="MDQ1122229.1"/>
    </source>
</evidence>
<name>A0ABU0TRD3_MICTR</name>
<comment type="caution">
    <text evidence="2">The sequence shown here is derived from an EMBL/GenBank/DDBJ whole genome shotgun (WGS) entry which is preliminary data.</text>
</comment>
<dbReference type="InterPro" id="IPR037523">
    <property type="entry name" value="VOC_core"/>
</dbReference>